<feature type="modified residue" description="4-aspartylphosphate" evidence="2">
    <location>
        <position position="54"/>
    </location>
</feature>
<evidence type="ECO:0000313" key="4">
    <source>
        <dbReference type="EMBL" id="RBP00523.1"/>
    </source>
</evidence>
<dbReference type="InterPro" id="IPR050595">
    <property type="entry name" value="Bact_response_regulator"/>
</dbReference>
<dbReference type="Proteomes" id="UP000252254">
    <property type="component" value="Unassembled WGS sequence"/>
</dbReference>
<reference evidence="4 5" key="1">
    <citation type="submission" date="2018-06" db="EMBL/GenBank/DDBJ databases">
        <title>Genomic Encyclopedia of Type Strains, Phase IV (KMG-IV): sequencing the most valuable type-strain genomes for metagenomic binning, comparative biology and taxonomic classification.</title>
        <authorList>
            <person name="Goeker M."/>
        </authorList>
    </citation>
    <scope>NUCLEOTIDE SEQUENCE [LARGE SCALE GENOMIC DNA]</scope>
    <source>
        <strain evidence="4 5">DSM 15140</strain>
    </source>
</reference>
<accession>A0A366EDY1</accession>
<evidence type="ECO:0000256" key="1">
    <source>
        <dbReference type="ARBA" id="ARBA00022553"/>
    </source>
</evidence>
<keyword evidence="1 2" id="KW-0597">Phosphoprotein</keyword>
<dbReference type="InterPro" id="IPR011006">
    <property type="entry name" value="CheY-like_superfamily"/>
</dbReference>
<dbReference type="PANTHER" id="PTHR44591:SF3">
    <property type="entry name" value="RESPONSE REGULATORY DOMAIN-CONTAINING PROTEIN"/>
    <property type="match status" value="1"/>
</dbReference>
<dbReference type="STRING" id="200904.GCA_900168775_00559"/>
<gene>
    <name evidence="4" type="ORF">DES48_102287</name>
</gene>
<dbReference type="Gene3D" id="3.40.50.2300">
    <property type="match status" value="1"/>
</dbReference>
<dbReference type="CDD" id="cd00156">
    <property type="entry name" value="REC"/>
    <property type="match status" value="1"/>
</dbReference>
<dbReference type="SMART" id="SM00448">
    <property type="entry name" value="REC"/>
    <property type="match status" value="1"/>
</dbReference>
<dbReference type="GO" id="GO:0000160">
    <property type="term" value="P:phosphorelay signal transduction system"/>
    <property type="evidence" value="ECO:0007669"/>
    <property type="project" value="InterPro"/>
</dbReference>
<dbReference type="InterPro" id="IPR001789">
    <property type="entry name" value="Sig_transdc_resp-reg_receiver"/>
</dbReference>
<dbReference type="SUPFAM" id="SSF52172">
    <property type="entry name" value="CheY-like"/>
    <property type="match status" value="1"/>
</dbReference>
<sequence>MVKSVLVVDDQLGIRLLLEEIIKSEGHVVHSFENGLQALHFMKKQTPPDLLVIDFWMDIMNGAELIEQIEAEEMFIPTIIMSGAAEEVEEHTHQFESVKKILAKPFNIAQVKQDINELLTSD</sequence>
<evidence type="ECO:0000313" key="5">
    <source>
        <dbReference type="Proteomes" id="UP000252254"/>
    </source>
</evidence>
<protein>
    <submittedName>
        <fullName evidence="4">Two-component system response regulator (Stage 0 sporulation protein F)</fullName>
    </submittedName>
</protein>
<dbReference type="Pfam" id="PF00072">
    <property type="entry name" value="Response_reg"/>
    <property type="match status" value="1"/>
</dbReference>
<dbReference type="OrthoDB" id="9808843at2"/>
<organism evidence="4 5">
    <name type="scientific">Paraliobacillus ryukyuensis</name>
    <dbReference type="NCBI Taxonomy" id="200904"/>
    <lineage>
        <taxon>Bacteria</taxon>
        <taxon>Bacillati</taxon>
        <taxon>Bacillota</taxon>
        <taxon>Bacilli</taxon>
        <taxon>Bacillales</taxon>
        <taxon>Bacillaceae</taxon>
        <taxon>Paraliobacillus</taxon>
    </lineage>
</organism>
<proteinExistence type="predicted"/>
<evidence type="ECO:0000256" key="2">
    <source>
        <dbReference type="PROSITE-ProRule" id="PRU00169"/>
    </source>
</evidence>
<evidence type="ECO:0000259" key="3">
    <source>
        <dbReference type="PROSITE" id="PS50110"/>
    </source>
</evidence>
<comment type="caution">
    <text evidence="4">The sequence shown here is derived from an EMBL/GenBank/DDBJ whole genome shotgun (WGS) entry which is preliminary data.</text>
</comment>
<dbReference type="EMBL" id="QNRI01000002">
    <property type="protein sequence ID" value="RBP00523.1"/>
    <property type="molecule type" value="Genomic_DNA"/>
</dbReference>
<keyword evidence="5" id="KW-1185">Reference proteome</keyword>
<name>A0A366EDY1_9BACI</name>
<dbReference type="AlphaFoldDB" id="A0A366EDY1"/>
<dbReference type="PANTHER" id="PTHR44591">
    <property type="entry name" value="STRESS RESPONSE REGULATOR PROTEIN 1"/>
    <property type="match status" value="1"/>
</dbReference>
<dbReference type="RefSeq" id="WP_113867297.1">
    <property type="nucleotide sequence ID" value="NZ_BAABQN010000002.1"/>
</dbReference>
<dbReference type="PROSITE" id="PS50110">
    <property type="entry name" value="RESPONSE_REGULATORY"/>
    <property type="match status" value="1"/>
</dbReference>
<feature type="domain" description="Response regulatory" evidence="3">
    <location>
        <begin position="4"/>
        <end position="119"/>
    </location>
</feature>